<keyword evidence="6 12" id="KW-0808">Transferase</keyword>
<dbReference type="InterPro" id="IPR024932">
    <property type="entry name" value="ApbE"/>
</dbReference>
<dbReference type="Pfam" id="PF02424">
    <property type="entry name" value="ApbE"/>
    <property type="match status" value="1"/>
</dbReference>
<evidence type="ECO:0000256" key="5">
    <source>
        <dbReference type="ARBA" id="ARBA00022630"/>
    </source>
</evidence>
<evidence type="ECO:0000256" key="3">
    <source>
        <dbReference type="ARBA" id="ARBA00011955"/>
    </source>
</evidence>
<evidence type="ECO:0000256" key="6">
    <source>
        <dbReference type="ARBA" id="ARBA00022679"/>
    </source>
</evidence>
<comment type="catalytic activity">
    <reaction evidence="11 12">
        <text>L-threonyl-[protein] + FAD = FMN-L-threonyl-[protein] + AMP + H(+)</text>
        <dbReference type="Rhea" id="RHEA:36847"/>
        <dbReference type="Rhea" id="RHEA-COMP:11060"/>
        <dbReference type="Rhea" id="RHEA-COMP:11061"/>
        <dbReference type="ChEBI" id="CHEBI:15378"/>
        <dbReference type="ChEBI" id="CHEBI:30013"/>
        <dbReference type="ChEBI" id="CHEBI:57692"/>
        <dbReference type="ChEBI" id="CHEBI:74257"/>
        <dbReference type="ChEBI" id="CHEBI:456215"/>
        <dbReference type="EC" id="2.7.1.180"/>
    </reaction>
</comment>
<evidence type="ECO:0000256" key="10">
    <source>
        <dbReference type="ARBA" id="ARBA00031306"/>
    </source>
</evidence>
<proteinExistence type="inferred from homology"/>
<evidence type="ECO:0000256" key="9">
    <source>
        <dbReference type="ARBA" id="ARBA00022842"/>
    </source>
</evidence>
<dbReference type="PANTHER" id="PTHR30040">
    <property type="entry name" value="THIAMINE BIOSYNTHESIS LIPOPROTEIN APBE"/>
    <property type="match status" value="1"/>
</dbReference>
<feature type="chain" id="PRO_5046318096" description="FAD:protein FMN transferase" evidence="14">
    <location>
        <begin position="28"/>
        <end position="390"/>
    </location>
</feature>
<reference evidence="15 16" key="1">
    <citation type="submission" date="2024-06" db="EMBL/GenBank/DDBJ databases">
        <authorList>
            <person name="Li F."/>
        </authorList>
    </citation>
    <scope>NUCLEOTIDE SEQUENCE [LARGE SCALE GENOMIC DNA]</scope>
    <source>
        <strain evidence="15 16">GXAS 311</strain>
    </source>
</reference>
<comment type="cofactor">
    <cofactor evidence="1">
        <name>Mg(2+)</name>
        <dbReference type="ChEBI" id="CHEBI:18420"/>
    </cofactor>
</comment>
<keyword evidence="7 12" id="KW-0479">Metal-binding</keyword>
<feature type="signal peptide" evidence="14">
    <location>
        <begin position="1"/>
        <end position="27"/>
    </location>
</feature>
<feature type="compositionally biased region" description="Low complexity" evidence="13">
    <location>
        <begin position="56"/>
        <end position="73"/>
    </location>
</feature>
<evidence type="ECO:0000256" key="8">
    <source>
        <dbReference type="ARBA" id="ARBA00022827"/>
    </source>
</evidence>
<evidence type="ECO:0000256" key="12">
    <source>
        <dbReference type="PIRNR" id="PIRNR006268"/>
    </source>
</evidence>
<evidence type="ECO:0000313" key="16">
    <source>
        <dbReference type="Proteomes" id="UP001548189"/>
    </source>
</evidence>
<organism evidence="15 16">
    <name type="scientific">Aliikangiella maris</name>
    <dbReference type="NCBI Taxonomy" id="3162458"/>
    <lineage>
        <taxon>Bacteria</taxon>
        <taxon>Pseudomonadati</taxon>
        <taxon>Pseudomonadota</taxon>
        <taxon>Gammaproteobacteria</taxon>
        <taxon>Oceanospirillales</taxon>
        <taxon>Pleioneaceae</taxon>
        <taxon>Aliikangiella</taxon>
    </lineage>
</organism>
<sequence>MTKLLKISGILLLQALVQLSFMQTAFSQSVNLSVSNMTASRLTSSAANSPSVNILDTNDSSKNKSSVNKSSTNELNKKQTALKQPKSQWFEKAFAVMGTQAKVEFEWHDEKQAEQLIQQVIAEMHRIDQLMSPYKPASELSLINRQAAVKATVISPELFRLIEKSLYFSQLTRGAFDISFSSVGYLYDFREHKKPTIKQIEQLKGAINFHNIQLDKQKHSIFFSDKRVKIDLGGIAKGYAVDQCMAILMRAGVKNAYINAGGDSRIIGKKHDRLWYIGIQHPRDDKKLLANLPLEAVAVSTSGDYERYFETEGVRYHHIINPKTGDSVRAIRSTTILAKDSTTADALSTSIFVLGVSEGMKLINSMPDVSAIMVDKNGKLFVSEDLAAVE</sequence>
<comment type="caution">
    <text evidence="15">The sequence shown here is derived from an EMBL/GenBank/DDBJ whole genome shotgun (WGS) entry which is preliminary data.</text>
</comment>
<evidence type="ECO:0000256" key="2">
    <source>
        <dbReference type="ARBA" id="ARBA00008282"/>
    </source>
</evidence>
<keyword evidence="14" id="KW-0732">Signal</keyword>
<evidence type="ECO:0000256" key="1">
    <source>
        <dbReference type="ARBA" id="ARBA00001946"/>
    </source>
</evidence>
<evidence type="ECO:0000256" key="14">
    <source>
        <dbReference type="SAM" id="SignalP"/>
    </source>
</evidence>
<protein>
    <recommendedName>
        <fullName evidence="4 12">FAD:protein FMN transferase</fullName>
        <ecNumber evidence="3 12">2.7.1.180</ecNumber>
    </recommendedName>
    <alternativeName>
        <fullName evidence="10 12">Flavin transferase</fullName>
    </alternativeName>
</protein>
<keyword evidence="8 12" id="KW-0274">FAD</keyword>
<comment type="similarity">
    <text evidence="2 12">Belongs to the ApbE family.</text>
</comment>
<evidence type="ECO:0000256" key="4">
    <source>
        <dbReference type="ARBA" id="ARBA00016337"/>
    </source>
</evidence>
<evidence type="ECO:0000313" key="15">
    <source>
        <dbReference type="EMBL" id="MET1253656.1"/>
    </source>
</evidence>
<dbReference type="SUPFAM" id="SSF143631">
    <property type="entry name" value="ApbE-like"/>
    <property type="match status" value="1"/>
</dbReference>
<feature type="region of interest" description="Disordered" evidence="13">
    <location>
        <begin position="48"/>
        <end position="83"/>
    </location>
</feature>
<dbReference type="Gene3D" id="3.10.520.10">
    <property type="entry name" value="ApbE-like domains"/>
    <property type="match status" value="1"/>
</dbReference>
<dbReference type="GO" id="GO:0016740">
    <property type="term" value="F:transferase activity"/>
    <property type="evidence" value="ECO:0007669"/>
    <property type="project" value="UniProtKB-KW"/>
</dbReference>
<name>A0ABV2BNY2_9GAMM</name>
<keyword evidence="5 12" id="KW-0285">Flavoprotein</keyword>
<evidence type="ECO:0000256" key="13">
    <source>
        <dbReference type="SAM" id="MobiDB-lite"/>
    </source>
</evidence>
<evidence type="ECO:0000256" key="11">
    <source>
        <dbReference type="ARBA" id="ARBA00048540"/>
    </source>
</evidence>
<gene>
    <name evidence="15" type="ORF">ABVT43_00810</name>
</gene>
<dbReference type="Proteomes" id="UP001548189">
    <property type="component" value="Unassembled WGS sequence"/>
</dbReference>
<dbReference type="RefSeq" id="WP_353873197.1">
    <property type="nucleotide sequence ID" value="NZ_JBEVCJ010000001.1"/>
</dbReference>
<evidence type="ECO:0000256" key="7">
    <source>
        <dbReference type="ARBA" id="ARBA00022723"/>
    </source>
</evidence>
<keyword evidence="16" id="KW-1185">Reference proteome</keyword>
<dbReference type="EC" id="2.7.1.180" evidence="3 12"/>
<dbReference type="PIRSF" id="PIRSF006268">
    <property type="entry name" value="ApbE"/>
    <property type="match status" value="1"/>
</dbReference>
<accession>A0ABV2BNY2</accession>
<dbReference type="InterPro" id="IPR003374">
    <property type="entry name" value="ApbE-like_sf"/>
</dbReference>
<keyword evidence="9 12" id="KW-0460">Magnesium</keyword>
<dbReference type="PANTHER" id="PTHR30040:SF2">
    <property type="entry name" value="FAD:PROTEIN FMN TRANSFERASE"/>
    <property type="match status" value="1"/>
</dbReference>
<dbReference type="EMBL" id="JBEVCJ010000001">
    <property type="protein sequence ID" value="MET1253656.1"/>
    <property type="molecule type" value="Genomic_DNA"/>
</dbReference>